<dbReference type="Proteomes" id="UP000319908">
    <property type="component" value="Unassembled WGS sequence"/>
</dbReference>
<feature type="transmembrane region" description="Helical" evidence="3">
    <location>
        <begin position="90"/>
        <end position="112"/>
    </location>
</feature>
<evidence type="ECO:0000313" key="5">
    <source>
        <dbReference type="EMBL" id="TWU20008.1"/>
    </source>
</evidence>
<keyword evidence="6" id="KW-1185">Reference proteome</keyword>
<keyword evidence="3" id="KW-0472">Membrane</keyword>
<dbReference type="Gene3D" id="2.40.30.170">
    <property type="match status" value="1"/>
</dbReference>
<name>A0A5C6C769_9BACT</name>
<organism evidence="5 6">
    <name type="scientific">Allorhodopirellula heiligendammensis</name>
    <dbReference type="NCBI Taxonomy" id="2714739"/>
    <lineage>
        <taxon>Bacteria</taxon>
        <taxon>Pseudomonadati</taxon>
        <taxon>Planctomycetota</taxon>
        <taxon>Planctomycetia</taxon>
        <taxon>Pirellulales</taxon>
        <taxon>Pirellulaceae</taxon>
        <taxon>Allorhodopirellula</taxon>
    </lineage>
</organism>
<feature type="region of interest" description="Disordered" evidence="2">
    <location>
        <begin position="661"/>
        <end position="683"/>
    </location>
</feature>
<feature type="region of interest" description="Disordered" evidence="2">
    <location>
        <begin position="1"/>
        <end position="70"/>
    </location>
</feature>
<evidence type="ECO:0000313" key="6">
    <source>
        <dbReference type="Proteomes" id="UP000319908"/>
    </source>
</evidence>
<evidence type="ECO:0000256" key="3">
    <source>
        <dbReference type="SAM" id="Phobius"/>
    </source>
</evidence>
<accession>A0A5C6C769</accession>
<keyword evidence="3" id="KW-0812">Transmembrane</keyword>
<keyword evidence="1" id="KW-0175">Coiled coil</keyword>
<feature type="compositionally biased region" description="Polar residues" evidence="2">
    <location>
        <begin position="53"/>
        <end position="66"/>
    </location>
</feature>
<feature type="region of interest" description="Disordered" evidence="2">
    <location>
        <begin position="519"/>
        <end position="546"/>
    </location>
</feature>
<dbReference type="EMBL" id="SJPU01000001">
    <property type="protein sequence ID" value="TWU20008.1"/>
    <property type="molecule type" value="Genomic_DNA"/>
</dbReference>
<dbReference type="Gene3D" id="2.40.50.100">
    <property type="match status" value="1"/>
</dbReference>
<sequence>MIDESTSKATVVMSIESTQVKPSVKPVENPYSENTQTRSPAADRSGHAPGSEDATQVGNGSLSGTSAGDAHADAANELPVHPTRDLPNWLLLNIVVPLLLLAAAGGLVWFLGSVESAARPPIDDTPMGRLFALPAVDVVPVRSLASTGEKLHLSADGTVVPYREASLATEVAGRIVEKSPLCEAGKYVTKGHVLMKIDPTDYELEVKRLQRQQQQAYESLGEVDQEIINTNRSIELARAEIALQQREVKRREALPKQYASQGELDEARRAVLTAEQQLVLYQNQIDLAKKKRTRLESSERLAALQLDAATINLQRTEIIAPMDGVIVSEQAEINTFVSRGSPVVTMEDTSKVEVASKLRVDQLYWVLNQKSARRGSQSNAGEPAEQDRGYQLPPTSVIVRYIVSGREGLVYQWKGKLSGYDGIGLDEQTRTVPVRIVVDHPQAFQVIRDGKVLESSDGLGDVAGPTTLVRGMFVSLRLELDPAVELVVLPSEALKPGNRVWQFVADPRVLETSLLPANEPTDEAAAESPSPADVAADVTSETDGETGVVAEKTPALPDAMNPMAGFKPDLWVAGELRVLHGIRPVDQFIPTAKFTTGEDIAPTDEIDPDAGKAWICEIAGTALKDGAFVVVSPMGSIRTDAFPVRAPRAEVGGGQVDLAIASKRGVPEHDPSASFSAREANDR</sequence>
<proteinExistence type="predicted"/>
<dbReference type="AlphaFoldDB" id="A0A5C6C769"/>
<dbReference type="PANTHER" id="PTHR30367">
    <property type="entry name" value="P-HYDROXYBENZOIC ACID EFFLUX PUMP SUBUNIT AAEA-RELATED"/>
    <property type="match status" value="1"/>
</dbReference>
<gene>
    <name evidence="5" type="primary">mdtN</name>
    <name evidence="5" type="ORF">Poly21_21870</name>
</gene>
<feature type="domain" description="Multidrug resistance protein MdtA-like barrel-sandwich hybrid" evidence="4">
    <location>
        <begin position="164"/>
        <end position="341"/>
    </location>
</feature>
<dbReference type="Pfam" id="PF25917">
    <property type="entry name" value="BSH_RND"/>
    <property type="match status" value="1"/>
</dbReference>
<evidence type="ECO:0000256" key="1">
    <source>
        <dbReference type="SAM" id="Coils"/>
    </source>
</evidence>
<keyword evidence="3" id="KW-1133">Transmembrane helix</keyword>
<feature type="coiled-coil region" evidence="1">
    <location>
        <begin position="264"/>
        <end position="298"/>
    </location>
</feature>
<dbReference type="InterPro" id="IPR058625">
    <property type="entry name" value="MdtA-like_BSH"/>
</dbReference>
<dbReference type="SUPFAM" id="SSF111369">
    <property type="entry name" value="HlyD-like secretion proteins"/>
    <property type="match status" value="1"/>
</dbReference>
<evidence type="ECO:0000256" key="2">
    <source>
        <dbReference type="SAM" id="MobiDB-lite"/>
    </source>
</evidence>
<dbReference type="Gene3D" id="1.10.287.470">
    <property type="entry name" value="Helix hairpin bin"/>
    <property type="match status" value="1"/>
</dbReference>
<comment type="caution">
    <text evidence="5">The sequence shown here is derived from an EMBL/GenBank/DDBJ whole genome shotgun (WGS) entry which is preliminary data.</text>
</comment>
<protein>
    <submittedName>
        <fullName evidence="5">Multidrug resistance protein MdtN</fullName>
    </submittedName>
</protein>
<dbReference type="PANTHER" id="PTHR30367:SF1">
    <property type="entry name" value="MULTIDRUG RESISTANCE PROTEIN MDTN"/>
    <property type="match status" value="1"/>
</dbReference>
<evidence type="ECO:0000259" key="4">
    <source>
        <dbReference type="Pfam" id="PF25917"/>
    </source>
</evidence>
<dbReference type="InterPro" id="IPR050393">
    <property type="entry name" value="MFP_Efflux_Pump"/>
</dbReference>
<reference evidence="5 6" key="1">
    <citation type="journal article" date="2020" name="Antonie Van Leeuwenhoek">
        <title>Rhodopirellula heiligendammensis sp. nov., Rhodopirellula pilleata sp. nov., and Rhodopirellula solitaria sp. nov. isolated from natural or artificial marine surfaces in Northern Germany and California, USA, and emended description of the genus Rhodopirellula.</title>
        <authorList>
            <person name="Kallscheuer N."/>
            <person name="Wiegand S."/>
            <person name="Jogler M."/>
            <person name="Boedeker C."/>
            <person name="Peeters S.H."/>
            <person name="Rast P."/>
            <person name="Heuer A."/>
            <person name="Jetten M.S.M."/>
            <person name="Rohde M."/>
            <person name="Jogler C."/>
        </authorList>
    </citation>
    <scope>NUCLEOTIDE SEQUENCE [LARGE SCALE GENOMIC DNA]</scope>
    <source>
        <strain evidence="5 6">Poly21</strain>
    </source>
</reference>